<dbReference type="EMBL" id="LAZR01069411">
    <property type="protein sequence ID" value="KKK47754.1"/>
    <property type="molecule type" value="Genomic_DNA"/>
</dbReference>
<keyword evidence="1" id="KW-1133">Transmembrane helix</keyword>
<organism evidence="2">
    <name type="scientific">marine sediment metagenome</name>
    <dbReference type="NCBI Taxonomy" id="412755"/>
    <lineage>
        <taxon>unclassified sequences</taxon>
        <taxon>metagenomes</taxon>
        <taxon>ecological metagenomes</taxon>
    </lineage>
</organism>
<feature type="transmembrane region" description="Helical" evidence="1">
    <location>
        <begin position="6"/>
        <end position="26"/>
    </location>
</feature>
<reference evidence="2" key="1">
    <citation type="journal article" date="2015" name="Nature">
        <title>Complex archaea that bridge the gap between prokaryotes and eukaryotes.</title>
        <authorList>
            <person name="Spang A."/>
            <person name="Saw J.H."/>
            <person name="Jorgensen S.L."/>
            <person name="Zaremba-Niedzwiedzka K."/>
            <person name="Martijn J."/>
            <person name="Lind A.E."/>
            <person name="van Eijk R."/>
            <person name="Schleper C."/>
            <person name="Guy L."/>
            <person name="Ettema T.J."/>
        </authorList>
    </citation>
    <scope>NUCLEOTIDE SEQUENCE</scope>
</reference>
<sequence>MDLDIVQTIVQGGAVGLLLAFGFGGYKVAMKIITVGTLLITNHLNTLTEEVHGVREELATLSSDLRAIFDRRPE</sequence>
<dbReference type="AlphaFoldDB" id="A0A0F8Y0J1"/>
<accession>A0A0F8Y0J1</accession>
<name>A0A0F8Y0J1_9ZZZZ</name>
<protein>
    <submittedName>
        <fullName evidence="2">Uncharacterized protein</fullName>
    </submittedName>
</protein>
<evidence type="ECO:0000313" key="2">
    <source>
        <dbReference type="EMBL" id="KKK47754.1"/>
    </source>
</evidence>
<proteinExistence type="predicted"/>
<gene>
    <name evidence="2" type="ORF">LCGC14_3151980</name>
</gene>
<keyword evidence="1" id="KW-0472">Membrane</keyword>
<evidence type="ECO:0000256" key="1">
    <source>
        <dbReference type="SAM" id="Phobius"/>
    </source>
</evidence>
<comment type="caution">
    <text evidence="2">The sequence shown here is derived from an EMBL/GenBank/DDBJ whole genome shotgun (WGS) entry which is preliminary data.</text>
</comment>
<keyword evidence="1" id="KW-0812">Transmembrane</keyword>